<accession>A0ABR9KZD0</accession>
<dbReference type="InterPro" id="IPR011024">
    <property type="entry name" value="G_crystallin-like"/>
</dbReference>
<comment type="caution">
    <text evidence="2">The sequence shown here is derived from an EMBL/GenBank/DDBJ whole genome shotgun (WGS) entry which is preliminary data.</text>
</comment>
<reference evidence="2 3" key="1">
    <citation type="submission" date="2020-10" db="EMBL/GenBank/DDBJ databases">
        <title>Sequencing the genomes of 1000 actinobacteria strains.</title>
        <authorList>
            <person name="Klenk H.-P."/>
        </authorList>
    </citation>
    <scope>NUCLEOTIDE SEQUENCE [LARGE SCALE GENOMIC DNA]</scope>
    <source>
        <strain evidence="2 3">DSM 46661</strain>
    </source>
</reference>
<dbReference type="Gene3D" id="2.60.20.10">
    <property type="entry name" value="Crystallins"/>
    <property type="match status" value="1"/>
</dbReference>
<gene>
    <name evidence="2" type="ORF">H4W30_000494</name>
</gene>
<sequence>MKKLFATIAAGAALSAGVAFAGTASAETTAGTAPASREGGVSITAYSDCPSGWFCAWEHADAGGRMVRFQIGSANLQGQNFNDQISSVYNRTNRIWCTYTDANYGGTLWRVSVGWRGNVPAHMNDRISSLRPC</sequence>
<keyword evidence="3" id="KW-1185">Reference proteome</keyword>
<keyword evidence="1" id="KW-0732">Signal</keyword>
<evidence type="ECO:0000256" key="1">
    <source>
        <dbReference type="SAM" id="SignalP"/>
    </source>
</evidence>
<organism evidence="2 3">
    <name type="scientific">Amycolatopsis roodepoortensis</name>
    <dbReference type="NCBI Taxonomy" id="700274"/>
    <lineage>
        <taxon>Bacteria</taxon>
        <taxon>Bacillati</taxon>
        <taxon>Actinomycetota</taxon>
        <taxon>Actinomycetes</taxon>
        <taxon>Pseudonocardiales</taxon>
        <taxon>Pseudonocardiaceae</taxon>
        <taxon>Amycolatopsis</taxon>
    </lineage>
</organism>
<feature type="signal peptide" evidence="1">
    <location>
        <begin position="1"/>
        <end position="21"/>
    </location>
</feature>
<dbReference type="RefSeq" id="WP_192741274.1">
    <property type="nucleotide sequence ID" value="NZ_JADBEJ010000001.1"/>
</dbReference>
<proteinExistence type="predicted"/>
<name>A0ABR9KZD0_9PSEU</name>
<evidence type="ECO:0008006" key="4">
    <source>
        <dbReference type="Google" id="ProtNLM"/>
    </source>
</evidence>
<protein>
    <recommendedName>
        <fullName evidence="4">Peptidase inhibitor family I36</fullName>
    </recommendedName>
</protein>
<dbReference type="Pfam" id="PF03995">
    <property type="entry name" value="Inhibitor_I36"/>
    <property type="match status" value="1"/>
</dbReference>
<evidence type="ECO:0000313" key="3">
    <source>
        <dbReference type="Proteomes" id="UP000656548"/>
    </source>
</evidence>
<dbReference type="Proteomes" id="UP000656548">
    <property type="component" value="Unassembled WGS sequence"/>
</dbReference>
<evidence type="ECO:0000313" key="2">
    <source>
        <dbReference type="EMBL" id="MBE1573465.1"/>
    </source>
</evidence>
<dbReference type="EMBL" id="JADBEJ010000001">
    <property type="protein sequence ID" value="MBE1573465.1"/>
    <property type="molecule type" value="Genomic_DNA"/>
</dbReference>
<feature type="chain" id="PRO_5046187257" description="Peptidase inhibitor family I36" evidence="1">
    <location>
        <begin position="22"/>
        <end position="133"/>
    </location>
</feature>
<dbReference type="SUPFAM" id="SSF49695">
    <property type="entry name" value="gamma-Crystallin-like"/>
    <property type="match status" value="1"/>
</dbReference>